<sequence length="80" mass="8931">MWLFVGGCIINHHSLTLNMLKEAFFKCFGKRDENVKPNPARIFTRCLCQSLSGLGTTALERTKTVVHPFNVQSVAAPKPI</sequence>
<dbReference type="EMBL" id="JABFAA010000007">
    <property type="protein sequence ID" value="MBA0686366.1"/>
    <property type="molecule type" value="Genomic_DNA"/>
</dbReference>
<organism evidence="1 2">
    <name type="scientific">Gossypium aridum</name>
    <name type="common">American cotton</name>
    <name type="synonym">Erioxylum aridum</name>
    <dbReference type="NCBI Taxonomy" id="34290"/>
    <lineage>
        <taxon>Eukaryota</taxon>
        <taxon>Viridiplantae</taxon>
        <taxon>Streptophyta</taxon>
        <taxon>Embryophyta</taxon>
        <taxon>Tracheophyta</taxon>
        <taxon>Spermatophyta</taxon>
        <taxon>Magnoliopsida</taxon>
        <taxon>eudicotyledons</taxon>
        <taxon>Gunneridae</taxon>
        <taxon>Pentapetalae</taxon>
        <taxon>rosids</taxon>
        <taxon>malvids</taxon>
        <taxon>Malvales</taxon>
        <taxon>Malvaceae</taxon>
        <taxon>Malvoideae</taxon>
        <taxon>Gossypium</taxon>
    </lineage>
</organism>
<dbReference type="AlphaFoldDB" id="A0A7J8XGD9"/>
<comment type="caution">
    <text evidence="1">The sequence shown here is derived from an EMBL/GenBank/DDBJ whole genome shotgun (WGS) entry which is preliminary data.</text>
</comment>
<evidence type="ECO:0000313" key="2">
    <source>
        <dbReference type="Proteomes" id="UP000593577"/>
    </source>
</evidence>
<proteinExistence type="predicted"/>
<gene>
    <name evidence="1" type="ORF">Goari_013973</name>
</gene>
<accession>A0A7J8XGD9</accession>
<evidence type="ECO:0000313" key="1">
    <source>
        <dbReference type="EMBL" id="MBA0686366.1"/>
    </source>
</evidence>
<reference evidence="1 2" key="1">
    <citation type="journal article" date="2019" name="Genome Biol. Evol.">
        <title>Insights into the evolution of the New World diploid cottons (Gossypium, subgenus Houzingenia) based on genome sequencing.</title>
        <authorList>
            <person name="Grover C.E."/>
            <person name="Arick M.A. 2nd"/>
            <person name="Thrash A."/>
            <person name="Conover J.L."/>
            <person name="Sanders W.S."/>
            <person name="Peterson D.G."/>
            <person name="Frelichowski J.E."/>
            <person name="Scheffler J.A."/>
            <person name="Scheffler B.E."/>
            <person name="Wendel J.F."/>
        </authorList>
    </citation>
    <scope>NUCLEOTIDE SEQUENCE [LARGE SCALE GENOMIC DNA]</scope>
    <source>
        <strain evidence="1">185</strain>
        <tissue evidence="1">Leaf</tissue>
    </source>
</reference>
<name>A0A7J8XGD9_GOSAI</name>
<protein>
    <submittedName>
        <fullName evidence="1">Uncharacterized protein</fullName>
    </submittedName>
</protein>
<dbReference type="Proteomes" id="UP000593577">
    <property type="component" value="Unassembled WGS sequence"/>
</dbReference>
<keyword evidence="2" id="KW-1185">Reference proteome</keyword>